<dbReference type="GO" id="GO:0008270">
    <property type="term" value="F:zinc ion binding"/>
    <property type="evidence" value="ECO:0007669"/>
    <property type="project" value="UniProtKB-KW"/>
</dbReference>
<evidence type="ECO:0000313" key="14">
    <source>
        <dbReference type="EMBL" id="PKA52209.1"/>
    </source>
</evidence>
<protein>
    <submittedName>
        <fullName evidence="14">ZF-HD homeobox protein</fullName>
    </submittedName>
</protein>
<keyword evidence="6" id="KW-0862">Zinc</keyword>
<dbReference type="Proteomes" id="UP000236161">
    <property type="component" value="Unassembled WGS sequence"/>
</dbReference>
<evidence type="ECO:0000259" key="13">
    <source>
        <dbReference type="PROSITE" id="PS51523"/>
    </source>
</evidence>
<dbReference type="NCBIfam" id="TIGR01565">
    <property type="entry name" value="homeo_ZF_HD"/>
    <property type="match status" value="1"/>
</dbReference>
<keyword evidence="4" id="KW-0479">Metal-binding</keyword>
<feature type="region of interest" description="Disordered" evidence="12">
    <location>
        <begin position="150"/>
        <end position="174"/>
    </location>
</feature>
<organism evidence="14 15">
    <name type="scientific">Apostasia shenzhenica</name>
    <dbReference type="NCBI Taxonomy" id="1088818"/>
    <lineage>
        <taxon>Eukaryota</taxon>
        <taxon>Viridiplantae</taxon>
        <taxon>Streptophyta</taxon>
        <taxon>Embryophyta</taxon>
        <taxon>Tracheophyta</taxon>
        <taxon>Spermatophyta</taxon>
        <taxon>Magnoliopsida</taxon>
        <taxon>Liliopsida</taxon>
        <taxon>Asparagales</taxon>
        <taxon>Orchidaceae</taxon>
        <taxon>Apostasioideae</taxon>
        <taxon>Apostasia</taxon>
    </lineage>
</organism>
<dbReference type="Gene3D" id="1.10.10.60">
    <property type="entry name" value="Homeodomain-like"/>
    <property type="match status" value="1"/>
</dbReference>
<dbReference type="PANTHER" id="PTHR31948:SF16">
    <property type="entry name" value="ZINC-FINGER HOMEODOMAIN PROTEIN 11"/>
    <property type="match status" value="1"/>
</dbReference>
<comment type="function">
    <text evidence="1">Putative transcription factor.</text>
</comment>
<dbReference type="SUPFAM" id="SSF46689">
    <property type="entry name" value="Homeodomain-like"/>
    <property type="match status" value="1"/>
</dbReference>
<sequence length="174" mass="18902">MEDARERIVYANCMRNLATNLPAVYYTTDGCGEFHEDGAGGMLCGACGCHRSFHRKVVEELPAVGGAAECGRRLRRPRTRFTGQQKARLEAFAQKLGWRMPGADGQGDDEVERFCRENGIGRRVFRTWLHNHKATHAVVPAVSAAITVPSVSPESGPGDGSIGAAADREETAMK</sequence>
<keyword evidence="5" id="KW-0863">Zinc-finger</keyword>
<dbReference type="GO" id="GO:0003700">
    <property type="term" value="F:DNA-binding transcription factor activity"/>
    <property type="evidence" value="ECO:0007669"/>
    <property type="project" value="TreeGrafter"/>
</dbReference>
<evidence type="ECO:0000256" key="8">
    <source>
        <dbReference type="ARBA" id="ARBA00023125"/>
    </source>
</evidence>
<dbReference type="GO" id="GO:0005634">
    <property type="term" value="C:nucleus"/>
    <property type="evidence" value="ECO:0007669"/>
    <property type="project" value="UniProtKB-SubCell"/>
</dbReference>
<keyword evidence="9 14" id="KW-0371">Homeobox</keyword>
<feature type="domain" description="ZF-HD dimerization-type" evidence="13">
    <location>
        <begin position="10"/>
        <end position="57"/>
    </location>
</feature>
<dbReference type="InterPro" id="IPR009057">
    <property type="entry name" value="Homeodomain-like_sf"/>
</dbReference>
<evidence type="ECO:0000256" key="11">
    <source>
        <dbReference type="ARBA" id="ARBA00023242"/>
    </source>
</evidence>
<dbReference type="GO" id="GO:0000976">
    <property type="term" value="F:transcription cis-regulatory region binding"/>
    <property type="evidence" value="ECO:0007669"/>
    <property type="project" value="TreeGrafter"/>
</dbReference>
<evidence type="ECO:0000256" key="9">
    <source>
        <dbReference type="ARBA" id="ARBA00023155"/>
    </source>
</evidence>
<dbReference type="OrthoDB" id="1884189at2759"/>
<dbReference type="InterPro" id="IPR006456">
    <property type="entry name" value="ZF_HD_homeobox_Cys/His_dimer"/>
</dbReference>
<name>A0A2I0A9H8_9ASPA</name>
<evidence type="ECO:0000256" key="12">
    <source>
        <dbReference type="SAM" id="MobiDB-lite"/>
    </source>
</evidence>
<dbReference type="InterPro" id="IPR006455">
    <property type="entry name" value="Homeodomain_ZF_HD"/>
</dbReference>
<evidence type="ECO:0000256" key="4">
    <source>
        <dbReference type="ARBA" id="ARBA00022723"/>
    </source>
</evidence>
<dbReference type="EMBL" id="KZ452008">
    <property type="protein sequence ID" value="PKA52209.1"/>
    <property type="molecule type" value="Genomic_DNA"/>
</dbReference>
<dbReference type="PANTHER" id="PTHR31948">
    <property type="entry name" value="ZINC-FINGER HOMEODOMAIN PROTEIN 2"/>
    <property type="match status" value="1"/>
</dbReference>
<dbReference type="GO" id="GO:0050793">
    <property type="term" value="P:regulation of developmental process"/>
    <property type="evidence" value="ECO:0007669"/>
    <property type="project" value="TreeGrafter"/>
</dbReference>
<evidence type="ECO:0000256" key="2">
    <source>
        <dbReference type="ARBA" id="ARBA00004123"/>
    </source>
</evidence>
<keyword evidence="7" id="KW-0805">Transcription regulation</keyword>
<comment type="subunit">
    <text evidence="3">Homo- and heterodimer with other ZFHD proteins.</text>
</comment>
<dbReference type="Pfam" id="PF04770">
    <property type="entry name" value="ZF-HD_dimer"/>
    <property type="match status" value="1"/>
</dbReference>
<dbReference type="PROSITE" id="PS51523">
    <property type="entry name" value="ZF_HD_DIMER"/>
    <property type="match status" value="1"/>
</dbReference>
<evidence type="ECO:0000256" key="10">
    <source>
        <dbReference type="ARBA" id="ARBA00023163"/>
    </source>
</evidence>
<evidence type="ECO:0000256" key="5">
    <source>
        <dbReference type="ARBA" id="ARBA00022771"/>
    </source>
</evidence>
<keyword evidence="11" id="KW-0539">Nucleus</keyword>
<gene>
    <name evidence="14" type="ORF">AXF42_Ash010105</name>
</gene>
<keyword evidence="15" id="KW-1185">Reference proteome</keyword>
<keyword evidence="10" id="KW-0804">Transcription</keyword>
<evidence type="ECO:0000256" key="3">
    <source>
        <dbReference type="ARBA" id="ARBA00011416"/>
    </source>
</evidence>
<proteinExistence type="predicted"/>
<dbReference type="AlphaFoldDB" id="A0A2I0A9H8"/>
<accession>A0A2I0A9H8</accession>
<evidence type="ECO:0000256" key="6">
    <source>
        <dbReference type="ARBA" id="ARBA00022833"/>
    </source>
</evidence>
<keyword evidence="8 14" id="KW-0238">DNA-binding</keyword>
<evidence type="ECO:0000256" key="7">
    <source>
        <dbReference type="ARBA" id="ARBA00023015"/>
    </source>
</evidence>
<evidence type="ECO:0000313" key="15">
    <source>
        <dbReference type="Proteomes" id="UP000236161"/>
    </source>
</evidence>
<comment type="subcellular location">
    <subcellularLocation>
        <location evidence="2">Nucleus</location>
    </subcellularLocation>
</comment>
<evidence type="ECO:0000256" key="1">
    <source>
        <dbReference type="ARBA" id="ARBA00004049"/>
    </source>
</evidence>
<reference evidence="14 15" key="1">
    <citation type="journal article" date="2017" name="Nature">
        <title>The Apostasia genome and the evolution of orchids.</title>
        <authorList>
            <person name="Zhang G.Q."/>
            <person name="Liu K.W."/>
            <person name="Li Z."/>
            <person name="Lohaus R."/>
            <person name="Hsiao Y.Y."/>
            <person name="Niu S.C."/>
            <person name="Wang J.Y."/>
            <person name="Lin Y.C."/>
            <person name="Xu Q."/>
            <person name="Chen L.J."/>
            <person name="Yoshida K."/>
            <person name="Fujiwara S."/>
            <person name="Wang Z.W."/>
            <person name="Zhang Y.Q."/>
            <person name="Mitsuda N."/>
            <person name="Wang M."/>
            <person name="Liu G.H."/>
            <person name="Pecoraro L."/>
            <person name="Huang H.X."/>
            <person name="Xiao X.J."/>
            <person name="Lin M."/>
            <person name="Wu X.Y."/>
            <person name="Wu W.L."/>
            <person name="Chen Y.Y."/>
            <person name="Chang S.B."/>
            <person name="Sakamoto S."/>
            <person name="Ohme-Takagi M."/>
            <person name="Yagi M."/>
            <person name="Zeng S.J."/>
            <person name="Shen C.Y."/>
            <person name="Yeh C.M."/>
            <person name="Luo Y.B."/>
            <person name="Tsai W.C."/>
            <person name="Van de Peer Y."/>
            <person name="Liu Z.J."/>
        </authorList>
    </citation>
    <scope>NUCLEOTIDE SEQUENCE [LARGE SCALE GENOMIC DNA]</scope>
    <source>
        <strain evidence="15">cv. Shenzhen</strain>
        <tissue evidence="14">Stem</tissue>
    </source>
</reference>